<evidence type="ECO:0000313" key="1">
    <source>
        <dbReference type="EMBL" id="CAG8808059.1"/>
    </source>
</evidence>
<organism evidence="1 2">
    <name type="scientific">Racocetra persica</name>
    <dbReference type="NCBI Taxonomy" id="160502"/>
    <lineage>
        <taxon>Eukaryota</taxon>
        <taxon>Fungi</taxon>
        <taxon>Fungi incertae sedis</taxon>
        <taxon>Mucoromycota</taxon>
        <taxon>Glomeromycotina</taxon>
        <taxon>Glomeromycetes</taxon>
        <taxon>Diversisporales</taxon>
        <taxon>Gigasporaceae</taxon>
        <taxon>Racocetra</taxon>
    </lineage>
</organism>
<reference evidence="1" key="1">
    <citation type="submission" date="2021-06" db="EMBL/GenBank/DDBJ databases">
        <authorList>
            <person name="Kallberg Y."/>
            <person name="Tangrot J."/>
            <person name="Rosling A."/>
        </authorList>
    </citation>
    <scope>NUCLEOTIDE SEQUENCE</scope>
    <source>
        <strain evidence="1">MA461A</strain>
    </source>
</reference>
<protein>
    <submittedName>
        <fullName evidence="1">27263_t:CDS:1</fullName>
    </submittedName>
</protein>
<feature type="non-terminal residue" evidence="1">
    <location>
        <position position="1"/>
    </location>
</feature>
<proteinExistence type="predicted"/>
<keyword evidence="2" id="KW-1185">Reference proteome</keyword>
<feature type="non-terminal residue" evidence="1">
    <location>
        <position position="47"/>
    </location>
</feature>
<dbReference type="EMBL" id="CAJVQC010068371">
    <property type="protein sequence ID" value="CAG8808059.1"/>
    <property type="molecule type" value="Genomic_DNA"/>
</dbReference>
<accession>A0ACA9RT24</accession>
<sequence length="47" mass="5377">VTRMNMKDSSKQPLLCNDKKPDSSTHIMKFTDIDGPDFASQKLHLQE</sequence>
<dbReference type="Proteomes" id="UP000789920">
    <property type="component" value="Unassembled WGS sequence"/>
</dbReference>
<gene>
    <name evidence="1" type="ORF">RPERSI_LOCUS22529</name>
</gene>
<name>A0ACA9RT24_9GLOM</name>
<evidence type="ECO:0000313" key="2">
    <source>
        <dbReference type="Proteomes" id="UP000789920"/>
    </source>
</evidence>
<comment type="caution">
    <text evidence="1">The sequence shown here is derived from an EMBL/GenBank/DDBJ whole genome shotgun (WGS) entry which is preliminary data.</text>
</comment>